<sequence>MTKTPTRTLAIALVAMVGCNASVAQENSAATDEAEPAVVQSRTERLDGYFLELKREAEPSSARRIADRIWAEWRISESATANQLMEWANDAIRDKRYFTALDLLDQVTVLMPEFAEGWNRRATLHYIMDNHAKSMADINIVLQLEPRHFGALMGMASILSAAGSDEAALGTYLKVLEVYPAMREAQEHVGQLSEELSGDEI</sequence>
<accession>A0ABT4VR07</accession>
<comment type="caution">
    <text evidence="2">The sequence shown here is derived from an EMBL/GenBank/DDBJ whole genome shotgun (WGS) entry which is preliminary data.</text>
</comment>
<evidence type="ECO:0000256" key="1">
    <source>
        <dbReference type="SAM" id="SignalP"/>
    </source>
</evidence>
<evidence type="ECO:0008006" key="4">
    <source>
        <dbReference type="Google" id="ProtNLM"/>
    </source>
</evidence>
<protein>
    <recommendedName>
        <fullName evidence="4">Tetratrico peptide repeat group 5 domain-containing protein</fullName>
    </recommendedName>
</protein>
<dbReference type="Gene3D" id="1.25.40.10">
    <property type="entry name" value="Tetratricopeptide repeat domain"/>
    <property type="match status" value="1"/>
</dbReference>
<dbReference type="PROSITE" id="PS51257">
    <property type="entry name" value="PROKAR_LIPOPROTEIN"/>
    <property type="match status" value="1"/>
</dbReference>
<reference evidence="2" key="1">
    <citation type="submission" date="2022-11" db="EMBL/GenBank/DDBJ databases">
        <title>Hoeflea poritis sp. nov., isolated from scleractinian coral Porites lutea.</title>
        <authorList>
            <person name="Zhang G."/>
            <person name="Wei Q."/>
            <person name="Cai L."/>
        </authorList>
    </citation>
    <scope>NUCLEOTIDE SEQUENCE</scope>
    <source>
        <strain evidence="2">E7-10</strain>
    </source>
</reference>
<dbReference type="Proteomes" id="UP001148313">
    <property type="component" value="Unassembled WGS sequence"/>
</dbReference>
<dbReference type="SUPFAM" id="SSF48452">
    <property type="entry name" value="TPR-like"/>
    <property type="match status" value="1"/>
</dbReference>
<dbReference type="InterPro" id="IPR019734">
    <property type="entry name" value="TPR_rpt"/>
</dbReference>
<feature type="chain" id="PRO_5045917619" description="Tetratrico peptide repeat group 5 domain-containing protein" evidence="1">
    <location>
        <begin position="25"/>
        <end position="201"/>
    </location>
</feature>
<evidence type="ECO:0000313" key="2">
    <source>
        <dbReference type="EMBL" id="MDA4847106.1"/>
    </source>
</evidence>
<evidence type="ECO:0000313" key="3">
    <source>
        <dbReference type="Proteomes" id="UP001148313"/>
    </source>
</evidence>
<keyword evidence="3" id="KW-1185">Reference proteome</keyword>
<dbReference type="EMBL" id="JAPJZH010000011">
    <property type="protein sequence ID" value="MDA4847106.1"/>
    <property type="molecule type" value="Genomic_DNA"/>
</dbReference>
<gene>
    <name evidence="2" type="ORF">OOZ53_17230</name>
</gene>
<name>A0ABT4VR07_9HYPH</name>
<dbReference type="InterPro" id="IPR011990">
    <property type="entry name" value="TPR-like_helical_dom_sf"/>
</dbReference>
<feature type="signal peptide" evidence="1">
    <location>
        <begin position="1"/>
        <end position="24"/>
    </location>
</feature>
<organism evidence="2 3">
    <name type="scientific">Hoeflea poritis</name>
    <dbReference type="NCBI Taxonomy" id="2993659"/>
    <lineage>
        <taxon>Bacteria</taxon>
        <taxon>Pseudomonadati</taxon>
        <taxon>Pseudomonadota</taxon>
        <taxon>Alphaproteobacteria</taxon>
        <taxon>Hyphomicrobiales</taxon>
        <taxon>Rhizobiaceae</taxon>
        <taxon>Hoeflea</taxon>
    </lineage>
</organism>
<proteinExistence type="predicted"/>
<keyword evidence="1" id="KW-0732">Signal</keyword>
<dbReference type="SMART" id="SM00028">
    <property type="entry name" value="TPR"/>
    <property type="match status" value="2"/>
</dbReference>